<dbReference type="PROSITE" id="PS50181">
    <property type="entry name" value="FBOX"/>
    <property type="match status" value="1"/>
</dbReference>
<dbReference type="PANTHER" id="PTHR31672">
    <property type="entry name" value="BNACNNG10540D PROTEIN"/>
    <property type="match status" value="1"/>
</dbReference>
<dbReference type="PANTHER" id="PTHR31672:SF13">
    <property type="entry name" value="F-BOX PROTEIN CPR30-LIKE"/>
    <property type="match status" value="1"/>
</dbReference>
<dbReference type="CDD" id="cd22157">
    <property type="entry name" value="F-box_AtFBW1-like"/>
    <property type="match status" value="1"/>
</dbReference>
<dbReference type="InterPro" id="IPR017451">
    <property type="entry name" value="F-box-assoc_interact_dom"/>
</dbReference>
<feature type="domain" description="F-box" evidence="1">
    <location>
        <begin position="5"/>
        <end position="51"/>
    </location>
</feature>
<sequence length="298" mass="34885">MSNLPRDLSDLPRNLAEEVLSRVPVTSLRRLRFTCKKWNTLSRCRSFAKKHLVRQAKVAAKKREYKVVMMMDFRVYLMRINLQNNVELCIKRERELLFPDASDQIYVRHVFHCDGLLLCIMKDNPRLVVCNPYSGQTRWIETTNNPQRLDAYSYALGYNSSTKSHKILSFGMMFDYVSSTSAEFKIYDFNSDSWRGDIWAAVCLRRPLSGIFKSSLLLSNVRDEQLAVLFQRMDTLQMEIWVTTKIEPNTVSWSSKFFLSVDMRELTGRYSMFSFSDASFFIDEEKKVAVVFDKGKKK</sequence>
<dbReference type="InterPro" id="IPR050796">
    <property type="entry name" value="SCF_F-box_component"/>
</dbReference>
<dbReference type="Proteomes" id="UP000434276">
    <property type="component" value="Unassembled WGS sequence"/>
</dbReference>
<dbReference type="Pfam" id="PF07734">
    <property type="entry name" value="FBA_1"/>
    <property type="match status" value="2"/>
</dbReference>
<dbReference type="SUPFAM" id="SSF81383">
    <property type="entry name" value="F-box domain"/>
    <property type="match status" value="1"/>
</dbReference>
<accession>A0A5S9XFB2</accession>
<dbReference type="InterPro" id="IPR006527">
    <property type="entry name" value="F-box-assoc_dom_typ1"/>
</dbReference>
<dbReference type="AlphaFoldDB" id="A0A5S9XFB2"/>
<name>A0A5S9XFB2_ARATH</name>
<dbReference type="Gene3D" id="1.20.1280.50">
    <property type="match status" value="1"/>
</dbReference>
<dbReference type="NCBIfam" id="TIGR01640">
    <property type="entry name" value="F_box_assoc_1"/>
    <property type="match status" value="1"/>
</dbReference>
<organism evidence="2 3">
    <name type="scientific">Arabidopsis thaliana</name>
    <name type="common">Mouse-ear cress</name>
    <dbReference type="NCBI Taxonomy" id="3702"/>
    <lineage>
        <taxon>Eukaryota</taxon>
        <taxon>Viridiplantae</taxon>
        <taxon>Streptophyta</taxon>
        <taxon>Embryophyta</taxon>
        <taxon>Tracheophyta</taxon>
        <taxon>Spermatophyta</taxon>
        <taxon>Magnoliopsida</taxon>
        <taxon>eudicotyledons</taxon>
        <taxon>Gunneridae</taxon>
        <taxon>Pentapetalae</taxon>
        <taxon>rosids</taxon>
        <taxon>malvids</taxon>
        <taxon>Brassicales</taxon>
        <taxon>Brassicaceae</taxon>
        <taxon>Camelineae</taxon>
        <taxon>Arabidopsis</taxon>
    </lineage>
</organism>
<evidence type="ECO:0000259" key="1">
    <source>
        <dbReference type="PROSITE" id="PS50181"/>
    </source>
</evidence>
<protein>
    <recommendedName>
        <fullName evidence="1">F-box domain-containing protein</fullName>
    </recommendedName>
</protein>
<evidence type="ECO:0000313" key="3">
    <source>
        <dbReference type="Proteomes" id="UP000434276"/>
    </source>
</evidence>
<dbReference type="OrthoDB" id="1021691at2759"/>
<gene>
    <name evidence="2" type="ORF">C24_LOCUS13643</name>
</gene>
<dbReference type="Pfam" id="PF00646">
    <property type="entry name" value="F-box"/>
    <property type="match status" value="1"/>
</dbReference>
<evidence type="ECO:0000313" key="2">
    <source>
        <dbReference type="EMBL" id="CAA0383433.1"/>
    </source>
</evidence>
<dbReference type="ExpressionAtlas" id="A0A5S9XFB2">
    <property type="expression patterns" value="baseline and differential"/>
</dbReference>
<dbReference type="InterPro" id="IPR036047">
    <property type="entry name" value="F-box-like_dom_sf"/>
</dbReference>
<dbReference type="InterPro" id="IPR001810">
    <property type="entry name" value="F-box_dom"/>
</dbReference>
<dbReference type="EMBL" id="CACSHJ010000089">
    <property type="protein sequence ID" value="CAA0383433.1"/>
    <property type="molecule type" value="Genomic_DNA"/>
</dbReference>
<proteinExistence type="predicted"/>
<dbReference type="SMART" id="SM00256">
    <property type="entry name" value="FBOX"/>
    <property type="match status" value="1"/>
</dbReference>
<reference evidence="2 3" key="1">
    <citation type="submission" date="2019-12" db="EMBL/GenBank/DDBJ databases">
        <authorList>
            <person name="Jiao W.-B."/>
            <person name="Schneeberger K."/>
        </authorList>
    </citation>
    <scope>NUCLEOTIDE SEQUENCE [LARGE SCALE GENOMIC DNA]</scope>
    <source>
        <strain evidence="3">cv. C24</strain>
    </source>
</reference>